<proteinExistence type="predicted"/>
<reference evidence="1" key="1">
    <citation type="submission" date="2022-08" db="EMBL/GenBank/DDBJ databases">
        <authorList>
            <person name="Kallberg Y."/>
            <person name="Tangrot J."/>
            <person name="Rosling A."/>
        </authorList>
    </citation>
    <scope>NUCLEOTIDE SEQUENCE</scope>
    <source>
        <strain evidence="1">Wild A</strain>
    </source>
</reference>
<name>A0A9W4ST10_9GLOM</name>
<accession>A0A9W4ST10</accession>
<protein>
    <submittedName>
        <fullName evidence="1">5196_t:CDS:1</fullName>
    </submittedName>
</protein>
<evidence type="ECO:0000313" key="2">
    <source>
        <dbReference type="Proteomes" id="UP001153678"/>
    </source>
</evidence>
<organism evidence="1 2">
    <name type="scientific">Funneliformis geosporum</name>
    <dbReference type="NCBI Taxonomy" id="1117311"/>
    <lineage>
        <taxon>Eukaryota</taxon>
        <taxon>Fungi</taxon>
        <taxon>Fungi incertae sedis</taxon>
        <taxon>Mucoromycota</taxon>
        <taxon>Glomeromycotina</taxon>
        <taxon>Glomeromycetes</taxon>
        <taxon>Glomerales</taxon>
        <taxon>Glomeraceae</taxon>
        <taxon>Funneliformis</taxon>
    </lineage>
</organism>
<evidence type="ECO:0000313" key="1">
    <source>
        <dbReference type="EMBL" id="CAI2180534.1"/>
    </source>
</evidence>
<sequence>MHQKLSENIDLDSLKSPTSDLVIHYQKKVAKENSSLSADLKDYIKTLMKGIDDETVN</sequence>
<comment type="caution">
    <text evidence="1">The sequence shown here is derived from an EMBL/GenBank/DDBJ whole genome shotgun (WGS) entry which is preliminary data.</text>
</comment>
<dbReference type="AlphaFoldDB" id="A0A9W4ST10"/>
<gene>
    <name evidence="1" type="ORF">FWILDA_LOCUS9630</name>
</gene>
<dbReference type="EMBL" id="CAMKVN010002307">
    <property type="protein sequence ID" value="CAI2180534.1"/>
    <property type="molecule type" value="Genomic_DNA"/>
</dbReference>
<dbReference type="Proteomes" id="UP001153678">
    <property type="component" value="Unassembled WGS sequence"/>
</dbReference>
<keyword evidence="2" id="KW-1185">Reference proteome</keyword>